<sequence length="82" mass="9241">MSVFGWYVGGGYEGRPDGHVYQVEWDATMYAPTEADIRMGDRVHLPGAGEFVLVGEPSSWDNNPWFQPGLVEVRLKRVGDRE</sequence>
<dbReference type="EMBL" id="QFNY01000108">
    <property type="protein sequence ID" value="PZP00825.1"/>
    <property type="molecule type" value="Genomic_DNA"/>
</dbReference>
<proteinExistence type="predicted"/>
<organism evidence="1 2">
    <name type="scientific">Corynebacterium urealyticum</name>
    <dbReference type="NCBI Taxonomy" id="43771"/>
    <lineage>
        <taxon>Bacteria</taxon>
        <taxon>Bacillati</taxon>
        <taxon>Actinomycetota</taxon>
        <taxon>Actinomycetes</taxon>
        <taxon>Mycobacteriales</taxon>
        <taxon>Corynebacteriaceae</taxon>
        <taxon>Corynebacterium</taxon>
    </lineage>
</organism>
<evidence type="ECO:0000313" key="1">
    <source>
        <dbReference type="EMBL" id="PZP00825.1"/>
    </source>
</evidence>
<gene>
    <name evidence="1" type="ORF">DI609_05565</name>
</gene>
<evidence type="ECO:0008006" key="3">
    <source>
        <dbReference type="Google" id="ProtNLM"/>
    </source>
</evidence>
<accession>A0A2W5B1Y7</accession>
<comment type="caution">
    <text evidence="1">The sequence shown here is derived from an EMBL/GenBank/DDBJ whole genome shotgun (WGS) entry which is preliminary data.</text>
</comment>
<dbReference type="AlphaFoldDB" id="A0A2W5B1Y7"/>
<protein>
    <recommendedName>
        <fullName evidence="3">Head-to-tail stopper</fullName>
    </recommendedName>
</protein>
<dbReference type="Proteomes" id="UP000249451">
    <property type="component" value="Unassembled WGS sequence"/>
</dbReference>
<evidence type="ECO:0000313" key="2">
    <source>
        <dbReference type="Proteomes" id="UP000249451"/>
    </source>
</evidence>
<name>A0A2W5B1Y7_9CORY</name>
<reference evidence="1 2" key="1">
    <citation type="submission" date="2017-11" db="EMBL/GenBank/DDBJ databases">
        <title>Infants hospitalized years apart are colonized by the same room-sourced microbial strains.</title>
        <authorList>
            <person name="Brooks B."/>
            <person name="Olm M.R."/>
            <person name="Firek B.A."/>
            <person name="Baker R."/>
            <person name="Thomas B.C."/>
            <person name="Morowitz M.J."/>
            <person name="Banfield J.F."/>
        </authorList>
    </citation>
    <scope>NUCLEOTIDE SEQUENCE [LARGE SCALE GENOMIC DNA]</scope>
    <source>
        <strain evidence="1">S2_012_000_R3_87</strain>
    </source>
</reference>